<organism evidence="1 2">
    <name type="scientific">Hibiscus trionum</name>
    <name type="common">Flower of an hour</name>
    <dbReference type="NCBI Taxonomy" id="183268"/>
    <lineage>
        <taxon>Eukaryota</taxon>
        <taxon>Viridiplantae</taxon>
        <taxon>Streptophyta</taxon>
        <taxon>Embryophyta</taxon>
        <taxon>Tracheophyta</taxon>
        <taxon>Spermatophyta</taxon>
        <taxon>Magnoliopsida</taxon>
        <taxon>eudicotyledons</taxon>
        <taxon>Gunneridae</taxon>
        <taxon>Pentapetalae</taxon>
        <taxon>rosids</taxon>
        <taxon>malvids</taxon>
        <taxon>Malvales</taxon>
        <taxon>Malvaceae</taxon>
        <taxon>Malvoideae</taxon>
        <taxon>Hibiscus</taxon>
    </lineage>
</organism>
<proteinExistence type="predicted"/>
<dbReference type="EMBL" id="BSYR01000014">
    <property type="protein sequence ID" value="GMI77433.1"/>
    <property type="molecule type" value="Genomic_DNA"/>
</dbReference>
<keyword evidence="2" id="KW-1185">Reference proteome</keyword>
<dbReference type="Proteomes" id="UP001165190">
    <property type="component" value="Unassembled WGS sequence"/>
</dbReference>
<protein>
    <submittedName>
        <fullName evidence="1">Uncharacterized protein</fullName>
    </submittedName>
</protein>
<reference evidence="1" key="1">
    <citation type="submission" date="2023-05" db="EMBL/GenBank/DDBJ databases">
        <title>Genome and transcriptome analyses reveal genes involved in the formation of fine ridges on petal epidermal cells in Hibiscus trionum.</title>
        <authorList>
            <person name="Koshimizu S."/>
            <person name="Masuda S."/>
            <person name="Ishii T."/>
            <person name="Shirasu K."/>
            <person name="Hoshino A."/>
            <person name="Arita M."/>
        </authorList>
    </citation>
    <scope>NUCLEOTIDE SEQUENCE</scope>
    <source>
        <strain evidence="1">Hamamatsu line</strain>
    </source>
</reference>
<comment type="caution">
    <text evidence="1">The sequence shown here is derived from an EMBL/GenBank/DDBJ whole genome shotgun (WGS) entry which is preliminary data.</text>
</comment>
<dbReference type="AlphaFoldDB" id="A0A9W7LUU6"/>
<gene>
    <name evidence="1" type="ORF">HRI_001412600</name>
</gene>
<dbReference type="OrthoDB" id="1750221at2759"/>
<accession>A0A9W7LUU6</accession>
<evidence type="ECO:0000313" key="1">
    <source>
        <dbReference type="EMBL" id="GMI77433.1"/>
    </source>
</evidence>
<sequence>METKLNGRRMERVRRRCGYLFGIDVSAVGSRGGLSLGWKPEVDVTLRSYSQSHIDVVVEEGEGVRWRFTGFYGNPVENERHASWSLLRELGTD</sequence>
<name>A0A9W7LUU6_HIBTR</name>
<evidence type="ECO:0000313" key="2">
    <source>
        <dbReference type="Proteomes" id="UP001165190"/>
    </source>
</evidence>